<name>A0A1B2DID5_9BACL</name>
<organism evidence="2">
    <name type="scientific">Paenibacillus sp. BIHB 4019</name>
    <dbReference type="NCBI Taxonomy" id="1870819"/>
    <lineage>
        <taxon>Bacteria</taxon>
        <taxon>Bacillati</taxon>
        <taxon>Bacillota</taxon>
        <taxon>Bacilli</taxon>
        <taxon>Bacillales</taxon>
        <taxon>Paenibacillaceae</taxon>
        <taxon>Paenibacillus</taxon>
    </lineage>
</organism>
<dbReference type="Pfam" id="PF00144">
    <property type="entry name" value="Beta-lactamase"/>
    <property type="match status" value="1"/>
</dbReference>
<dbReference type="RefSeq" id="WP_099518660.1">
    <property type="nucleotide sequence ID" value="NZ_CP016808.1"/>
</dbReference>
<dbReference type="Gene3D" id="3.40.710.10">
    <property type="entry name" value="DD-peptidase/beta-lactamase superfamily"/>
    <property type="match status" value="1"/>
</dbReference>
<feature type="domain" description="Beta-lactamase-related" evidence="1">
    <location>
        <begin position="39"/>
        <end position="317"/>
    </location>
</feature>
<dbReference type="InterPro" id="IPR001466">
    <property type="entry name" value="Beta-lactam-related"/>
</dbReference>
<sequence length="492" mass="55136">MQKPYELPRATPESQGISSQAIRSFLAGIADNKLELHGLMLVRHGHVVAEGWWTPYQADRQHIAYSLTKSLSSMAIGFAVEEGLLSVEDAVLDYFPEEATEEVKANMGGLKIRHLLTMSTGHTNDTARFDMFQSWLSDHVTPKVGDRADRNWIKGFFEQPIDREPGSFFLYNSGASHMLSALVQRVSGLALPDYLMPRLFEPLGIERPAWDAAPDGEATGGWGARLKTEDWARFGQMLLDKGMFNGKRIISAEWIEQATAKQVDNINHGDVVTGSGTDWQQGYGYQFWQCRHGAYRGDGAFGQYCVVLPEQDAVIAINSFVQDMQLVMDMMWEHLLPAMLPHALPENKAELADLREKLGSLALVERAAQPRPLFAEGTIRYEVEPNEDGVTELSLTFGGEVTTLMWSDAAGVHRLDSGHQEWYYGNELAYEATASRATWLSSDMLVFDICRVFTPYHDEVICTFSGSRITIAYKHFDFITRHGELAGERLSI</sequence>
<dbReference type="PANTHER" id="PTHR43283">
    <property type="entry name" value="BETA-LACTAMASE-RELATED"/>
    <property type="match status" value="1"/>
</dbReference>
<accession>A0A1B2DID5</accession>
<evidence type="ECO:0000259" key="1">
    <source>
        <dbReference type="Pfam" id="PF00144"/>
    </source>
</evidence>
<protein>
    <recommendedName>
        <fullName evidence="1">Beta-lactamase-related domain-containing protein</fullName>
    </recommendedName>
</protein>
<dbReference type="InterPro" id="IPR050789">
    <property type="entry name" value="Diverse_Enzym_Activities"/>
</dbReference>
<dbReference type="PANTHER" id="PTHR43283:SF7">
    <property type="entry name" value="BETA-LACTAMASE-RELATED DOMAIN-CONTAINING PROTEIN"/>
    <property type="match status" value="1"/>
</dbReference>
<dbReference type="AlphaFoldDB" id="A0A1B2DID5"/>
<reference evidence="2" key="1">
    <citation type="submission" date="2016-08" db="EMBL/GenBank/DDBJ databases">
        <title>Complete Genome Seqeunce of Paenibacillus sp. BIHB 4019 from tea rhizoplane.</title>
        <authorList>
            <person name="Thakur R."/>
            <person name="Swarnkar M.K."/>
            <person name="Gulati A."/>
        </authorList>
    </citation>
    <scope>NUCLEOTIDE SEQUENCE [LARGE SCALE GENOMIC DNA]</scope>
    <source>
        <strain evidence="2">BIHB4019</strain>
    </source>
</reference>
<dbReference type="SUPFAM" id="SSF56601">
    <property type="entry name" value="beta-lactamase/transpeptidase-like"/>
    <property type="match status" value="1"/>
</dbReference>
<gene>
    <name evidence="2" type="ORF">BBD42_14010</name>
</gene>
<evidence type="ECO:0000313" key="2">
    <source>
        <dbReference type="EMBL" id="ANY67461.1"/>
    </source>
</evidence>
<proteinExistence type="predicted"/>
<dbReference type="EMBL" id="CP016808">
    <property type="protein sequence ID" value="ANY67461.1"/>
    <property type="molecule type" value="Genomic_DNA"/>
</dbReference>
<dbReference type="InterPro" id="IPR012338">
    <property type="entry name" value="Beta-lactam/transpept-like"/>
</dbReference>